<dbReference type="CDD" id="cd06558">
    <property type="entry name" value="crotonase-like"/>
    <property type="match status" value="1"/>
</dbReference>
<dbReference type="InterPro" id="IPR029045">
    <property type="entry name" value="ClpP/crotonase-like_dom_sf"/>
</dbReference>
<gene>
    <name evidence="2" type="ORF">D1953_14235</name>
</gene>
<evidence type="ECO:0000313" key="3">
    <source>
        <dbReference type="Proteomes" id="UP000266016"/>
    </source>
</evidence>
<proteinExistence type="inferred from homology"/>
<dbReference type="Gene3D" id="3.90.226.10">
    <property type="entry name" value="2-enoyl-CoA Hydratase, Chain A, domain 1"/>
    <property type="match status" value="1"/>
</dbReference>
<dbReference type="SUPFAM" id="SSF52096">
    <property type="entry name" value="ClpP/crotonase"/>
    <property type="match status" value="1"/>
</dbReference>
<dbReference type="EMBL" id="QWVS01000026">
    <property type="protein sequence ID" value="RID84352.1"/>
    <property type="molecule type" value="Genomic_DNA"/>
</dbReference>
<reference evidence="2 3" key="1">
    <citation type="submission" date="2018-08" db="EMBL/GenBank/DDBJ databases">
        <title>Bacillus jemisoniae sp. nov., Bacillus chryseoplanitiae sp. nov., Bacillus resnikiae sp. nov., and Bacillus frankliniae sp. nov., isolated from Viking spacecraft and associated surfaces.</title>
        <authorList>
            <person name="Seuylemezian A."/>
            <person name="Vaishampayan P."/>
        </authorList>
    </citation>
    <scope>NUCLEOTIDE SEQUENCE [LARGE SCALE GENOMIC DNA]</scope>
    <source>
        <strain evidence="2 3">MA001</strain>
    </source>
</reference>
<protein>
    <recommendedName>
        <fullName evidence="4">Enoyl-CoA hydratase</fullName>
    </recommendedName>
</protein>
<evidence type="ECO:0008006" key="4">
    <source>
        <dbReference type="Google" id="ProtNLM"/>
    </source>
</evidence>
<dbReference type="Proteomes" id="UP000266016">
    <property type="component" value="Unassembled WGS sequence"/>
</dbReference>
<comment type="similarity">
    <text evidence="1">Belongs to the enoyl-CoA hydratase/isomerase family.</text>
</comment>
<comment type="caution">
    <text evidence="2">The sequence shown here is derived from an EMBL/GenBank/DDBJ whole genome shotgun (WGS) entry which is preliminary data.</text>
</comment>
<sequence>MENGTRIFQGGGGTFMGQKLLFEREGNIEWITLNNPAKANCLSRDMLIDLIEHLQMLKNNEQVSVVIITGSGERSFSAGMDVNEFVGLTPQTGYELISLLKQVCELVRKIPQAVVVAINGYCIGGAMEIAMAADIRVATKDAIFIMPEIKLGIPSVLDSVLLQQHIGLSRAKEMLLTGDAVSAVEINQFGFLNALVELSELKATAEFFAHRIAINHRVTIKQQKELFETWQNTSLDTAIQDSMNQFALSFSTGVPQEKIAEFFAAKQK</sequence>
<evidence type="ECO:0000313" key="2">
    <source>
        <dbReference type="EMBL" id="RID84352.1"/>
    </source>
</evidence>
<keyword evidence="3" id="KW-1185">Reference proteome</keyword>
<dbReference type="Pfam" id="PF00378">
    <property type="entry name" value="ECH_1"/>
    <property type="match status" value="1"/>
</dbReference>
<accession>A0A398B3H1</accession>
<name>A0A398B3H1_9BACI</name>
<dbReference type="AlphaFoldDB" id="A0A398B3H1"/>
<organism evidence="2 3">
    <name type="scientific">Peribacillus asahii</name>
    <dbReference type="NCBI Taxonomy" id="228899"/>
    <lineage>
        <taxon>Bacteria</taxon>
        <taxon>Bacillati</taxon>
        <taxon>Bacillota</taxon>
        <taxon>Bacilli</taxon>
        <taxon>Bacillales</taxon>
        <taxon>Bacillaceae</taxon>
        <taxon>Peribacillus</taxon>
    </lineage>
</organism>
<dbReference type="InterPro" id="IPR001753">
    <property type="entry name" value="Enoyl-CoA_hydra/iso"/>
</dbReference>
<dbReference type="GO" id="GO:0003824">
    <property type="term" value="F:catalytic activity"/>
    <property type="evidence" value="ECO:0007669"/>
    <property type="project" value="UniProtKB-ARBA"/>
</dbReference>
<evidence type="ECO:0000256" key="1">
    <source>
        <dbReference type="ARBA" id="ARBA00005254"/>
    </source>
</evidence>
<dbReference type="PANTHER" id="PTHR43802:SF1">
    <property type="entry name" value="IP11341P-RELATED"/>
    <property type="match status" value="1"/>
</dbReference>
<dbReference type="PANTHER" id="PTHR43802">
    <property type="entry name" value="ENOYL-COA HYDRATASE"/>
    <property type="match status" value="1"/>
</dbReference>